<dbReference type="OrthoDB" id="10375132at2759"/>
<dbReference type="Proteomes" id="UP000578531">
    <property type="component" value="Unassembled WGS sequence"/>
</dbReference>
<keyword evidence="2" id="KW-1185">Reference proteome</keyword>
<accession>A0A8H6G1L4</accession>
<dbReference type="RefSeq" id="XP_037168148.1">
    <property type="nucleotide sequence ID" value="XM_037304655.1"/>
</dbReference>
<evidence type="ECO:0000313" key="2">
    <source>
        <dbReference type="Proteomes" id="UP000578531"/>
    </source>
</evidence>
<gene>
    <name evidence="1" type="ORF">HO173_002724</name>
</gene>
<reference evidence="1 2" key="1">
    <citation type="journal article" date="2020" name="Genomics">
        <title>Complete, high-quality genomes from long-read metagenomic sequencing of two wolf lichen thalli reveals enigmatic genome architecture.</title>
        <authorList>
            <person name="McKenzie S.K."/>
            <person name="Walston R.F."/>
            <person name="Allen J.L."/>
        </authorList>
    </citation>
    <scope>NUCLEOTIDE SEQUENCE [LARGE SCALE GENOMIC DNA]</scope>
    <source>
        <strain evidence="1">WasteWater2</strain>
    </source>
</reference>
<name>A0A8H6G1L4_9LECA</name>
<comment type="caution">
    <text evidence="1">The sequence shown here is derived from an EMBL/GenBank/DDBJ whole genome shotgun (WGS) entry which is preliminary data.</text>
</comment>
<dbReference type="EMBL" id="JACCJC010000007">
    <property type="protein sequence ID" value="KAF6238852.1"/>
    <property type="molecule type" value="Genomic_DNA"/>
</dbReference>
<protein>
    <submittedName>
        <fullName evidence="1">Uncharacterized protein</fullName>
    </submittedName>
</protein>
<proteinExistence type="predicted"/>
<evidence type="ECO:0000313" key="1">
    <source>
        <dbReference type="EMBL" id="KAF6238852.1"/>
    </source>
</evidence>
<organism evidence="1 2">
    <name type="scientific">Letharia columbiana</name>
    <dbReference type="NCBI Taxonomy" id="112416"/>
    <lineage>
        <taxon>Eukaryota</taxon>
        <taxon>Fungi</taxon>
        <taxon>Dikarya</taxon>
        <taxon>Ascomycota</taxon>
        <taxon>Pezizomycotina</taxon>
        <taxon>Lecanoromycetes</taxon>
        <taxon>OSLEUM clade</taxon>
        <taxon>Lecanoromycetidae</taxon>
        <taxon>Lecanorales</taxon>
        <taxon>Lecanorineae</taxon>
        <taxon>Parmeliaceae</taxon>
        <taxon>Letharia</taxon>
    </lineage>
</organism>
<dbReference type="AlphaFoldDB" id="A0A8H6G1L4"/>
<sequence>MLEYYYANNTFSLSLFSPLESTPSLLKHLGRMQHLQVEIGDLVLSPTHTAFFLHRHTQRRSDWFLNTLRQAKRGQEGRYLKTLVAIDRCGTSIVSESIPPTAQIWQDQRWREEKRREVLATVLRPLCHVVDKITIESRAMSEERDQWGRLSAKFLTVVGAGIADLQTARTWNVVLSVGQVRPLA</sequence>
<dbReference type="GeneID" id="59284395"/>